<protein>
    <recommendedName>
        <fullName evidence="4">Thermopsin</fullName>
    </recommendedName>
</protein>
<evidence type="ECO:0000313" key="1">
    <source>
        <dbReference type="EMBL" id="BBD73525.1"/>
    </source>
</evidence>
<dbReference type="AlphaFoldDB" id="A0A348B5S3"/>
<dbReference type="EMBL" id="AP018553">
    <property type="protein sequence ID" value="BBD73525.1"/>
    <property type="molecule type" value="Genomic_DNA"/>
</dbReference>
<dbReference type="KEGG" id="sacd:HS1genome_1914"/>
<accession>A0A348B5S3</accession>
<name>A0A348B5S3_9CREN</name>
<dbReference type="EMBL" id="BMQS01000006">
    <property type="protein sequence ID" value="GGT92536.1"/>
    <property type="molecule type" value="Genomic_DNA"/>
</dbReference>
<evidence type="ECO:0000313" key="2">
    <source>
        <dbReference type="EMBL" id="GGT92536.1"/>
    </source>
</evidence>
<sequence>MQWDPYWTVYGRGEFNALFANPQGGRVSSNDLSVLASGEGNGSFVPGPDQLINFTVTYGDGKLEATAVDLNTGEEAQLSIGFNYTFLPGSYKFGVNAGTGSYWANWGLLGVSVSQSVPKEYSLTFESVGLPQGLTWGVRVQSEEVNSSSQSIQLNLPAGTYSFEVLPPGGMSPSPTNGTLHLEGDTTVVVRWSVLYHLVNVTFYGLPPGLGVNVEVGNRTFLNYSYVFNVTSGHLPLEVPDQVSIPFPGTFYGSYVVSGVNASGAVANLRDGEVVINSTSPQVHVRLSFSRSSGGDAWLLLPAVLAVVALVRMRREL</sequence>
<reference evidence="2" key="4">
    <citation type="submission" date="2020-09" db="EMBL/GenBank/DDBJ databases">
        <authorList>
            <person name="Sun Q."/>
            <person name="Ohkuma M."/>
        </authorList>
    </citation>
    <scope>NUCLEOTIDE SEQUENCE</scope>
    <source>
        <strain evidence="2">JCM 31740</strain>
    </source>
</reference>
<reference evidence="1" key="3">
    <citation type="journal article" date="2019" name="BMC Res. Notes">
        <title>Complete genome sequence of the Sulfodiicoccus acidiphilus strain HS-1T, the first crenarchaeon that lacks polB3, isolated from an acidic hot spring in Ohwaku-dani, Hakone, Japan.</title>
        <authorList>
            <person name="Sakai H.D."/>
            <person name="Kurosawa N."/>
        </authorList>
    </citation>
    <scope>NUCLEOTIDE SEQUENCE</scope>
    <source>
        <strain evidence="1">HS-1</strain>
    </source>
</reference>
<organism evidence="1 3">
    <name type="scientific">Sulfodiicoccus acidiphilus</name>
    <dbReference type="NCBI Taxonomy" id="1670455"/>
    <lineage>
        <taxon>Archaea</taxon>
        <taxon>Thermoproteota</taxon>
        <taxon>Thermoprotei</taxon>
        <taxon>Sulfolobales</taxon>
        <taxon>Sulfolobaceae</taxon>
        <taxon>Sulfodiicoccus</taxon>
    </lineage>
</organism>
<evidence type="ECO:0008006" key="4">
    <source>
        <dbReference type="Google" id="ProtNLM"/>
    </source>
</evidence>
<reference evidence="3" key="2">
    <citation type="submission" date="2018-04" db="EMBL/GenBank/DDBJ databases">
        <title>Complete genome sequence of Sulfodiicoccus acidiphilus strain HS-1.</title>
        <authorList>
            <person name="Sakai H.D."/>
            <person name="Kurosawa N."/>
        </authorList>
    </citation>
    <scope>NUCLEOTIDE SEQUENCE [LARGE SCALE GENOMIC DNA]</scope>
    <source>
        <strain evidence="3">HS-1</strain>
    </source>
</reference>
<dbReference type="Proteomes" id="UP000616143">
    <property type="component" value="Unassembled WGS sequence"/>
</dbReference>
<evidence type="ECO:0000313" key="3">
    <source>
        <dbReference type="Proteomes" id="UP000276741"/>
    </source>
</evidence>
<keyword evidence="3" id="KW-1185">Reference proteome</keyword>
<proteinExistence type="predicted"/>
<dbReference type="Proteomes" id="UP000276741">
    <property type="component" value="Chromosome"/>
</dbReference>
<reference evidence="2" key="1">
    <citation type="journal article" date="2014" name="Int. J. Syst. Evol. Microbiol.">
        <title>Complete genome sequence of Corynebacterium casei LMG S-19264T (=DSM 44701T), isolated from a smear-ripened cheese.</title>
        <authorList>
            <consortium name="US DOE Joint Genome Institute (JGI-PGF)"/>
            <person name="Walter F."/>
            <person name="Albersmeier A."/>
            <person name="Kalinowski J."/>
            <person name="Ruckert C."/>
        </authorList>
    </citation>
    <scope>NUCLEOTIDE SEQUENCE</scope>
    <source>
        <strain evidence="2">JCM 31740</strain>
    </source>
</reference>
<gene>
    <name evidence="2" type="ORF">GCM10007116_07860</name>
    <name evidence="1" type="ORF">HS1genome_1914</name>
</gene>